<dbReference type="AlphaFoldDB" id="A0A9D1GAI0"/>
<dbReference type="EMBL" id="DVKQ01000050">
    <property type="protein sequence ID" value="HIT37595.1"/>
    <property type="molecule type" value="Genomic_DNA"/>
</dbReference>
<evidence type="ECO:0000256" key="1">
    <source>
        <dbReference type="SAM" id="Phobius"/>
    </source>
</evidence>
<evidence type="ECO:0000313" key="2">
    <source>
        <dbReference type="EMBL" id="HIT37595.1"/>
    </source>
</evidence>
<comment type="caution">
    <text evidence="2">The sequence shown here is derived from an EMBL/GenBank/DDBJ whole genome shotgun (WGS) entry which is preliminary data.</text>
</comment>
<gene>
    <name evidence="2" type="ORF">IAB59_03845</name>
</gene>
<name>A0A9D1GAI0_9FIRM</name>
<proteinExistence type="predicted"/>
<evidence type="ECO:0000313" key="3">
    <source>
        <dbReference type="Proteomes" id="UP000886833"/>
    </source>
</evidence>
<keyword evidence="1" id="KW-0472">Membrane</keyword>
<accession>A0A9D1GAI0</accession>
<reference evidence="2" key="2">
    <citation type="journal article" date="2021" name="PeerJ">
        <title>Extensive microbial diversity within the chicken gut microbiome revealed by metagenomics and culture.</title>
        <authorList>
            <person name="Gilroy R."/>
            <person name="Ravi A."/>
            <person name="Getino M."/>
            <person name="Pursley I."/>
            <person name="Horton D.L."/>
            <person name="Alikhan N.F."/>
            <person name="Baker D."/>
            <person name="Gharbi K."/>
            <person name="Hall N."/>
            <person name="Watson M."/>
            <person name="Adriaenssens E.M."/>
            <person name="Foster-Nyarko E."/>
            <person name="Jarju S."/>
            <person name="Secka A."/>
            <person name="Antonio M."/>
            <person name="Oren A."/>
            <person name="Chaudhuri R.R."/>
            <person name="La Ragione R."/>
            <person name="Hildebrand F."/>
            <person name="Pallen M.J."/>
        </authorList>
    </citation>
    <scope>NUCLEOTIDE SEQUENCE</scope>
    <source>
        <strain evidence="2">CHK195-26880</strain>
    </source>
</reference>
<feature type="transmembrane region" description="Helical" evidence="1">
    <location>
        <begin position="6"/>
        <end position="32"/>
    </location>
</feature>
<sequence>MSNSEILFASLFGWFLMLGVPLILALIIIRFLRKRDIKRQARFEIEVEKEKERILNEENND</sequence>
<keyword evidence="1" id="KW-0812">Transmembrane</keyword>
<organism evidence="2 3">
    <name type="scientific">Candidatus Onthousia faecipullorum</name>
    <dbReference type="NCBI Taxonomy" id="2840887"/>
    <lineage>
        <taxon>Bacteria</taxon>
        <taxon>Bacillati</taxon>
        <taxon>Bacillota</taxon>
        <taxon>Bacilli</taxon>
        <taxon>Candidatus Onthousia</taxon>
    </lineage>
</organism>
<keyword evidence="1" id="KW-1133">Transmembrane helix</keyword>
<reference evidence="2" key="1">
    <citation type="submission" date="2020-10" db="EMBL/GenBank/DDBJ databases">
        <authorList>
            <person name="Gilroy R."/>
        </authorList>
    </citation>
    <scope>NUCLEOTIDE SEQUENCE</scope>
    <source>
        <strain evidence="2">CHK195-26880</strain>
    </source>
</reference>
<protein>
    <submittedName>
        <fullName evidence="2">Uncharacterized protein</fullName>
    </submittedName>
</protein>
<dbReference type="Proteomes" id="UP000886833">
    <property type="component" value="Unassembled WGS sequence"/>
</dbReference>